<proteinExistence type="predicted"/>
<organism evidence="1 2">
    <name type="scientific">Pedobacter psychroterrae</name>
    <dbReference type="NCBI Taxonomy" id="2530453"/>
    <lineage>
        <taxon>Bacteria</taxon>
        <taxon>Pseudomonadati</taxon>
        <taxon>Bacteroidota</taxon>
        <taxon>Sphingobacteriia</taxon>
        <taxon>Sphingobacteriales</taxon>
        <taxon>Sphingobacteriaceae</taxon>
        <taxon>Pedobacter</taxon>
    </lineage>
</organism>
<reference evidence="1 2" key="1">
    <citation type="submission" date="2019-02" db="EMBL/GenBank/DDBJ databases">
        <title>Pedobacter sp. RP-1-14 sp. nov., isolated from Arctic soil.</title>
        <authorList>
            <person name="Dahal R.H."/>
        </authorList>
    </citation>
    <scope>NUCLEOTIDE SEQUENCE [LARGE SCALE GENOMIC DNA]</scope>
    <source>
        <strain evidence="1 2">RP-1-14</strain>
    </source>
</reference>
<comment type="caution">
    <text evidence="1">The sequence shown here is derived from an EMBL/GenBank/DDBJ whole genome shotgun (WGS) entry which is preliminary data.</text>
</comment>
<keyword evidence="2" id="KW-1185">Reference proteome</keyword>
<protein>
    <submittedName>
        <fullName evidence="1">Uncharacterized protein</fullName>
    </submittedName>
</protein>
<accession>A0A4R0NI66</accession>
<evidence type="ECO:0000313" key="2">
    <source>
        <dbReference type="Proteomes" id="UP000293347"/>
    </source>
</evidence>
<gene>
    <name evidence="1" type="ORF">EZ437_13870</name>
</gene>
<dbReference type="Proteomes" id="UP000293347">
    <property type="component" value="Unassembled WGS sequence"/>
</dbReference>
<dbReference type="OrthoDB" id="277629at2"/>
<name>A0A4R0NI66_9SPHI</name>
<dbReference type="AlphaFoldDB" id="A0A4R0NI66"/>
<dbReference type="EMBL" id="SJSL01000003">
    <property type="protein sequence ID" value="TCD00311.1"/>
    <property type="molecule type" value="Genomic_DNA"/>
</dbReference>
<sequence>MNLDIGDQKRSLAIKMTPFCKKVLRRFGLMKSQPLLFTSMSKKYNIVGSIRNADDIKLNEYKNVLDRKVYYLMKSIVYRGVEATEGLIRLDTNRFLSIIDYGESERENAKEGFHTIMINSVRRIRSGESMVPVLNPFEDAEELFENHGYLAPYILPIGGNKYKEQSLLTQALATYYSFSGTQDSVSKAEKSFIGFNNETIAVKNLLPATAEILNQTHDKEVVMFNTAHHRPEHAYFVGQLLHRLRDQGFTHLALEALGDSSNVMKRGFATLDDGFYVRDPVMANLINHAIALGFQVIGYESSSVDREQGQAKNLADQTLKLKKGHRLIVLAGYAHIDETMRPKRMAAFFHEITGINPFTIDQTKLMTSVCNDLEVDNRQDVYIYTNKDSTTGTDLQLWNNINMPDKPVGFKRNQIPIETNIGLPDSLRVTDSLIAISVFNQVDYLKNQNAIPIYVTVLRSKGKDHKICLYPGKYLIQYSGKNKELTYSKELIIPD</sequence>
<evidence type="ECO:0000313" key="1">
    <source>
        <dbReference type="EMBL" id="TCD00311.1"/>
    </source>
</evidence>
<dbReference type="RefSeq" id="WP_131596660.1">
    <property type="nucleotide sequence ID" value="NZ_SJSL01000003.1"/>
</dbReference>